<dbReference type="EMBL" id="RWGY01000009">
    <property type="protein sequence ID" value="TVU34530.1"/>
    <property type="molecule type" value="Genomic_DNA"/>
</dbReference>
<organism evidence="2 4">
    <name type="scientific">Eragrostis curvula</name>
    <name type="common">weeping love grass</name>
    <dbReference type="NCBI Taxonomy" id="38414"/>
    <lineage>
        <taxon>Eukaryota</taxon>
        <taxon>Viridiplantae</taxon>
        <taxon>Streptophyta</taxon>
        <taxon>Embryophyta</taxon>
        <taxon>Tracheophyta</taxon>
        <taxon>Spermatophyta</taxon>
        <taxon>Magnoliopsida</taxon>
        <taxon>Liliopsida</taxon>
        <taxon>Poales</taxon>
        <taxon>Poaceae</taxon>
        <taxon>PACMAD clade</taxon>
        <taxon>Chloridoideae</taxon>
        <taxon>Eragrostideae</taxon>
        <taxon>Eragrostidinae</taxon>
        <taxon>Eragrostis</taxon>
    </lineage>
</organism>
<keyword evidence="4" id="KW-1185">Reference proteome</keyword>
<gene>
    <name evidence="2" type="ORF">EJB05_16347</name>
    <name evidence="3" type="ORF">EJB05_16365</name>
</gene>
<evidence type="ECO:0000313" key="3">
    <source>
        <dbReference type="EMBL" id="TVU34530.1"/>
    </source>
</evidence>
<dbReference type="Gramene" id="TVU34530">
    <property type="protein sequence ID" value="TVU34530"/>
    <property type="gene ID" value="EJB05_16365"/>
</dbReference>
<evidence type="ECO:0000313" key="4">
    <source>
        <dbReference type="Proteomes" id="UP000324897"/>
    </source>
</evidence>
<comment type="caution">
    <text evidence="2">The sequence shown here is derived from an EMBL/GenBank/DDBJ whole genome shotgun (WGS) entry which is preliminary data.</text>
</comment>
<protein>
    <submittedName>
        <fullName evidence="2">Uncharacterized protein</fullName>
    </submittedName>
</protein>
<sequence length="96" mass="10637">MQMENEAAMELMPWGRRRPRPLTEAAAEELEVERSRAAKTKTDPLSVYETTLLKLRRGSVKAFTAPLDDAMSSNSSNENDNNAAVQNDLKASNKVA</sequence>
<dbReference type="Gramene" id="TVU34512">
    <property type="protein sequence ID" value="TVU34512"/>
    <property type="gene ID" value="EJB05_16347"/>
</dbReference>
<feature type="compositionally biased region" description="Low complexity" evidence="1">
    <location>
        <begin position="68"/>
        <end position="84"/>
    </location>
</feature>
<proteinExistence type="predicted"/>
<name>A0A5J9VDX1_9POAL</name>
<dbReference type="EMBL" id="RWGY01000009">
    <property type="protein sequence ID" value="TVU34512.1"/>
    <property type="molecule type" value="Genomic_DNA"/>
</dbReference>
<evidence type="ECO:0000256" key="1">
    <source>
        <dbReference type="SAM" id="MobiDB-lite"/>
    </source>
</evidence>
<feature type="region of interest" description="Disordered" evidence="1">
    <location>
        <begin position="68"/>
        <end position="96"/>
    </location>
</feature>
<dbReference type="Proteomes" id="UP000324897">
    <property type="component" value="Unassembled WGS sequence"/>
</dbReference>
<reference evidence="2 4" key="1">
    <citation type="journal article" date="2019" name="Sci. Rep.">
        <title>A high-quality genome of Eragrostis curvula grass provides insights into Poaceae evolution and supports new strategies to enhance forage quality.</title>
        <authorList>
            <person name="Carballo J."/>
            <person name="Santos B.A.C.M."/>
            <person name="Zappacosta D."/>
            <person name="Garbus I."/>
            <person name="Selva J.P."/>
            <person name="Gallo C.A."/>
            <person name="Diaz A."/>
            <person name="Albertini E."/>
            <person name="Caccamo M."/>
            <person name="Echenique V."/>
        </authorList>
    </citation>
    <scope>NUCLEOTIDE SEQUENCE [LARGE SCALE GENOMIC DNA]</scope>
    <source>
        <strain evidence="4">cv. Victoria</strain>
        <tissue evidence="2">Leaf</tissue>
    </source>
</reference>
<accession>A0A5J9VDX1</accession>
<evidence type="ECO:0000313" key="2">
    <source>
        <dbReference type="EMBL" id="TVU34512.1"/>
    </source>
</evidence>
<feature type="region of interest" description="Disordered" evidence="1">
    <location>
        <begin position="1"/>
        <end position="20"/>
    </location>
</feature>
<dbReference type="AlphaFoldDB" id="A0A5J9VDX1"/>